<feature type="chain" id="PRO_5046813588" evidence="1">
    <location>
        <begin position="21"/>
        <end position="366"/>
    </location>
</feature>
<evidence type="ECO:0000313" key="3">
    <source>
        <dbReference type="Proteomes" id="UP001610432"/>
    </source>
</evidence>
<feature type="signal peptide" evidence="1">
    <location>
        <begin position="1"/>
        <end position="20"/>
    </location>
</feature>
<name>A0ABR4LTY8_9EURO</name>
<keyword evidence="3" id="KW-1185">Reference proteome</keyword>
<dbReference type="GeneID" id="98144084"/>
<accession>A0ABR4LTY8</accession>
<evidence type="ECO:0000256" key="1">
    <source>
        <dbReference type="SAM" id="SignalP"/>
    </source>
</evidence>
<reference evidence="2 3" key="1">
    <citation type="submission" date="2024-07" db="EMBL/GenBank/DDBJ databases">
        <title>Section-level genome sequencing and comparative genomics of Aspergillus sections Usti and Cavernicolus.</title>
        <authorList>
            <consortium name="Lawrence Berkeley National Laboratory"/>
            <person name="Nybo J.L."/>
            <person name="Vesth T.C."/>
            <person name="Theobald S."/>
            <person name="Frisvad J.C."/>
            <person name="Larsen T.O."/>
            <person name="Kjaerboelling I."/>
            <person name="Rothschild-Mancinelli K."/>
            <person name="Lyhne E.K."/>
            <person name="Kogle M.E."/>
            <person name="Barry K."/>
            <person name="Clum A."/>
            <person name="Na H."/>
            <person name="Ledsgaard L."/>
            <person name="Lin J."/>
            <person name="Lipzen A."/>
            <person name="Kuo A."/>
            <person name="Riley R."/>
            <person name="Mondo S."/>
            <person name="Labutti K."/>
            <person name="Haridas S."/>
            <person name="Pangalinan J."/>
            <person name="Salamov A.A."/>
            <person name="Simmons B.A."/>
            <person name="Magnuson J.K."/>
            <person name="Chen J."/>
            <person name="Drula E."/>
            <person name="Henrissat B."/>
            <person name="Wiebenga A."/>
            <person name="Lubbers R.J."/>
            <person name="Gomes A.C."/>
            <person name="Macurrencykelacurrency M.R."/>
            <person name="Stajich J."/>
            <person name="Grigoriev I.V."/>
            <person name="Mortensen U.H."/>
            <person name="De Vries R.P."/>
            <person name="Baker S.E."/>
            <person name="Andersen M.R."/>
        </authorList>
    </citation>
    <scope>NUCLEOTIDE SEQUENCE [LARGE SCALE GENOMIC DNA]</scope>
    <source>
        <strain evidence="2 3">CBS 449.75</strain>
    </source>
</reference>
<gene>
    <name evidence="2" type="ORF">BJX67DRAFT_352380</name>
</gene>
<dbReference type="EMBL" id="JBFXLQ010000017">
    <property type="protein sequence ID" value="KAL2867842.1"/>
    <property type="molecule type" value="Genomic_DNA"/>
</dbReference>
<evidence type="ECO:0000313" key="2">
    <source>
        <dbReference type="EMBL" id="KAL2867842.1"/>
    </source>
</evidence>
<comment type="caution">
    <text evidence="2">The sequence shown here is derived from an EMBL/GenBank/DDBJ whole genome shotgun (WGS) entry which is preliminary data.</text>
</comment>
<sequence length="366" mass="40187">MGMIRISLLLVLIITALSLAQECPQSRNYTVTTQAEIDSVTSDCTRIAGELALVDWSGPFTLPNITHVESIALYSGSITTFELPHLEYYSGNLVLTNVPSLRKVSLPRLEYIDVLHIGLVGDTPELHCPMLRNASSVFLRGNFASQSFPSLQNIATKFDICNSINCDNYSYMNASTSMDLSFPDLERVANFKVAGNMSKLSTPSVTAVTCADCHWAALHLKLFGSSPIAVDFPKLSEVEGNVYIRGDIASISLPVAHQYPDEFTIIPHQPLNISLPVQRGLNFLFSGNVSSIQLPDLRDFSRIHINSDISIDCDRLFEELKETSSTPLNETDIYDYFQCSRGSYTFGIDAWVTAAIGLAVSIAVGL</sequence>
<proteinExistence type="predicted"/>
<keyword evidence="1" id="KW-0732">Signal</keyword>
<protein>
    <submittedName>
        <fullName evidence="2">Uncharacterized protein</fullName>
    </submittedName>
</protein>
<dbReference type="Proteomes" id="UP001610432">
    <property type="component" value="Unassembled WGS sequence"/>
</dbReference>
<dbReference type="RefSeq" id="XP_070886821.1">
    <property type="nucleotide sequence ID" value="XM_071029012.1"/>
</dbReference>
<dbReference type="SUPFAM" id="SSF52058">
    <property type="entry name" value="L domain-like"/>
    <property type="match status" value="1"/>
</dbReference>
<organism evidence="2 3">
    <name type="scientific">Aspergillus lucknowensis</name>
    <dbReference type="NCBI Taxonomy" id="176173"/>
    <lineage>
        <taxon>Eukaryota</taxon>
        <taxon>Fungi</taxon>
        <taxon>Dikarya</taxon>
        <taxon>Ascomycota</taxon>
        <taxon>Pezizomycotina</taxon>
        <taxon>Eurotiomycetes</taxon>
        <taxon>Eurotiomycetidae</taxon>
        <taxon>Eurotiales</taxon>
        <taxon>Aspergillaceae</taxon>
        <taxon>Aspergillus</taxon>
        <taxon>Aspergillus subgen. Nidulantes</taxon>
    </lineage>
</organism>